<protein>
    <submittedName>
        <fullName evidence="4">HPP family protein</fullName>
    </submittedName>
</protein>
<accession>A0ABV7VQ36</accession>
<feature type="domain" description="CBS" evidence="3">
    <location>
        <begin position="134"/>
        <end position="192"/>
    </location>
</feature>
<keyword evidence="1 2" id="KW-0129">CBS domain</keyword>
<dbReference type="EMBL" id="JBHRYB010000001">
    <property type="protein sequence ID" value="MFC3678822.1"/>
    <property type="molecule type" value="Genomic_DNA"/>
</dbReference>
<dbReference type="SMART" id="SM00116">
    <property type="entry name" value="CBS"/>
    <property type="match status" value="2"/>
</dbReference>
<dbReference type="SUPFAM" id="SSF54631">
    <property type="entry name" value="CBS-domain pair"/>
    <property type="match status" value="1"/>
</dbReference>
<dbReference type="InterPro" id="IPR046342">
    <property type="entry name" value="CBS_dom_sf"/>
</dbReference>
<evidence type="ECO:0000259" key="3">
    <source>
        <dbReference type="PROSITE" id="PS51371"/>
    </source>
</evidence>
<name>A0ABV7VQ36_9GAMM</name>
<comment type="caution">
    <text evidence="4">The sequence shown here is derived from an EMBL/GenBank/DDBJ whole genome shotgun (WGS) entry which is preliminary data.</text>
</comment>
<keyword evidence="5" id="KW-1185">Reference proteome</keyword>
<evidence type="ECO:0000256" key="1">
    <source>
        <dbReference type="ARBA" id="ARBA00023122"/>
    </source>
</evidence>
<proteinExistence type="predicted"/>
<evidence type="ECO:0000313" key="4">
    <source>
        <dbReference type="EMBL" id="MFC3678822.1"/>
    </source>
</evidence>
<dbReference type="Pfam" id="PF00571">
    <property type="entry name" value="CBS"/>
    <property type="match status" value="2"/>
</dbReference>
<dbReference type="RefSeq" id="WP_376864370.1">
    <property type="nucleotide sequence ID" value="NZ_JBHRYB010000001.1"/>
</dbReference>
<gene>
    <name evidence="4" type="ORF">ACFOMG_01690</name>
</gene>
<dbReference type="PANTHER" id="PTHR43080:SF2">
    <property type="entry name" value="CBS DOMAIN-CONTAINING PROTEIN"/>
    <property type="match status" value="1"/>
</dbReference>
<reference evidence="5" key="1">
    <citation type="journal article" date="2019" name="Int. J. Syst. Evol. Microbiol.">
        <title>The Global Catalogue of Microorganisms (GCM) 10K type strain sequencing project: providing services to taxonomists for standard genome sequencing and annotation.</title>
        <authorList>
            <consortium name="The Broad Institute Genomics Platform"/>
            <consortium name="The Broad Institute Genome Sequencing Center for Infectious Disease"/>
            <person name="Wu L."/>
            <person name="Ma J."/>
        </authorList>
    </citation>
    <scope>NUCLEOTIDE SEQUENCE [LARGE SCALE GENOMIC DNA]</scope>
    <source>
        <strain evidence="5">KCTC 42424</strain>
    </source>
</reference>
<evidence type="ECO:0000313" key="5">
    <source>
        <dbReference type="Proteomes" id="UP001595722"/>
    </source>
</evidence>
<dbReference type="Gene3D" id="3.10.580.10">
    <property type="entry name" value="CBS-domain"/>
    <property type="match status" value="1"/>
</dbReference>
<sequence>MSLIVFDMGRRVETPVRPEKTRINPTQPSQAISPVANAADAYTRSQSAYDNQQHAEHQPQAVAYVSDIMHRPVRYIHSDASVLQAWELMQQTGYHHIPVVAEDLSVYALLSDRDLLQQALTASINWQQPVLDFASHPVLCILEQADIRQCARTMLEYQIGALPVINDDNILSGMITRTDILRVISHYGPMELWA</sequence>
<organism evidence="4 5">
    <name type="scientific">Bacterioplanoides pacificum</name>
    <dbReference type="NCBI Taxonomy" id="1171596"/>
    <lineage>
        <taxon>Bacteria</taxon>
        <taxon>Pseudomonadati</taxon>
        <taxon>Pseudomonadota</taxon>
        <taxon>Gammaproteobacteria</taxon>
        <taxon>Oceanospirillales</taxon>
        <taxon>Oceanospirillaceae</taxon>
        <taxon>Bacterioplanoides</taxon>
    </lineage>
</organism>
<dbReference type="InterPro" id="IPR000644">
    <property type="entry name" value="CBS_dom"/>
</dbReference>
<dbReference type="InterPro" id="IPR051257">
    <property type="entry name" value="Diverse_CBS-Domain"/>
</dbReference>
<dbReference type="Proteomes" id="UP001595722">
    <property type="component" value="Unassembled WGS sequence"/>
</dbReference>
<feature type="domain" description="CBS" evidence="3">
    <location>
        <begin position="69"/>
        <end position="130"/>
    </location>
</feature>
<evidence type="ECO:0000256" key="2">
    <source>
        <dbReference type="PROSITE-ProRule" id="PRU00703"/>
    </source>
</evidence>
<dbReference type="PROSITE" id="PS51371">
    <property type="entry name" value="CBS"/>
    <property type="match status" value="2"/>
</dbReference>
<dbReference type="PANTHER" id="PTHR43080">
    <property type="entry name" value="CBS DOMAIN-CONTAINING PROTEIN CBSX3, MITOCHONDRIAL"/>
    <property type="match status" value="1"/>
</dbReference>